<organism evidence="8 9">
    <name type="scientific">Rivihabitans pingtungensis</name>
    <dbReference type="NCBI Taxonomy" id="1054498"/>
    <lineage>
        <taxon>Bacteria</taxon>
        <taxon>Pseudomonadati</taxon>
        <taxon>Pseudomonadota</taxon>
        <taxon>Betaproteobacteria</taxon>
        <taxon>Neisseriales</taxon>
        <taxon>Aquaspirillaceae</taxon>
        <taxon>Rivihabitans</taxon>
    </lineage>
</organism>
<proteinExistence type="inferred from homology"/>
<evidence type="ECO:0000256" key="6">
    <source>
        <dbReference type="ARBA" id="ARBA00037974"/>
    </source>
</evidence>
<dbReference type="AlphaFoldDB" id="A0A318KV22"/>
<dbReference type="OrthoDB" id="9803354at2"/>
<dbReference type="Gene3D" id="3.90.1150.10">
    <property type="entry name" value="Aspartate Aminotransferase, domain 1"/>
    <property type="match status" value="1"/>
</dbReference>
<dbReference type="GO" id="GO:0047804">
    <property type="term" value="F:cysteine-S-conjugate beta-lyase activity"/>
    <property type="evidence" value="ECO:0007669"/>
    <property type="project" value="UniProtKB-EC"/>
</dbReference>
<keyword evidence="4" id="KW-0663">Pyridoxal phosphate</keyword>
<comment type="cofactor">
    <cofactor evidence="1">
        <name>pyridoxal 5'-phosphate</name>
        <dbReference type="ChEBI" id="CHEBI:597326"/>
    </cofactor>
</comment>
<dbReference type="InterPro" id="IPR004839">
    <property type="entry name" value="Aminotransferase_I/II_large"/>
</dbReference>
<comment type="caution">
    <text evidence="8">The sequence shown here is derived from an EMBL/GenBank/DDBJ whole genome shotgun (WGS) entry which is preliminary data.</text>
</comment>
<dbReference type="InterPro" id="IPR015422">
    <property type="entry name" value="PyrdxlP-dep_Trfase_small"/>
</dbReference>
<dbReference type="InterPro" id="IPR015421">
    <property type="entry name" value="PyrdxlP-dep_Trfase_major"/>
</dbReference>
<protein>
    <recommendedName>
        <fullName evidence="3">Putative 8-amino-7-oxononanoate synthase</fullName>
        <ecNumber evidence="2">4.4.1.13</ecNumber>
    </recommendedName>
</protein>
<dbReference type="InterPro" id="IPR015424">
    <property type="entry name" value="PyrdxlP-dep_Trfase"/>
</dbReference>
<keyword evidence="5 8" id="KW-0456">Lyase</keyword>
<evidence type="ECO:0000256" key="4">
    <source>
        <dbReference type="ARBA" id="ARBA00022898"/>
    </source>
</evidence>
<accession>A0A318KV22</accession>
<dbReference type="EMBL" id="QJKI01000003">
    <property type="protein sequence ID" value="PXX80708.1"/>
    <property type="molecule type" value="Genomic_DNA"/>
</dbReference>
<dbReference type="PANTHER" id="PTHR43525:SF1">
    <property type="entry name" value="PROTEIN MALY"/>
    <property type="match status" value="1"/>
</dbReference>
<evidence type="ECO:0000256" key="3">
    <source>
        <dbReference type="ARBA" id="ARBA00021531"/>
    </source>
</evidence>
<sequence length="380" mass="41573">MQELFQQAPDRRDSDSWKWQKYAGRDILPMWVADMDFAAPPAVQTALAERVAHGVYGYPDVLPGVAGAVSDWLAREYGWHIEADWLVWLPGLVCGLNVACRAVGEPGDAVLTATPVYPPFMSAPQLSGRELQTALLQEGADGWRWDWAAMEAALTPRTRLLMLCHPHNPVGRVWSAEELAEVADFARRHELTVCSDEIHCQLILDAERHHQPFASLSDDAAQRSITLMAPSKTYNVPGLGCAFAIIPNPALRARFSRAMRGIVPGVNVFGLVAAEAAYRDSPDWLQGLLTVLRANRERVESVLGALPGVRVTHSQGTYLAWIDVRAKGWADPVAQFEAGGVGLSDGRDFGLSGFVRLNFGCPPAQLEEALARMAAVCQQD</sequence>
<dbReference type="GO" id="GO:0030170">
    <property type="term" value="F:pyridoxal phosphate binding"/>
    <property type="evidence" value="ECO:0007669"/>
    <property type="project" value="InterPro"/>
</dbReference>
<dbReference type="CDD" id="cd00609">
    <property type="entry name" value="AAT_like"/>
    <property type="match status" value="1"/>
</dbReference>
<evidence type="ECO:0000256" key="1">
    <source>
        <dbReference type="ARBA" id="ARBA00001933"/>
    </source>
</evidence>
<dbReference type="RefSeq" id="WP_110389918.1">
    <property type="nucleotide sequence ID" value="NZ_QJKI01000003.1"/>
</dbReference>
<name>A0A318KV22_9NEIS</name>
<dbReference type="Pfam" id="PF00155">
    <property type="entry name" value="Aminotran_1_2"/>
    <property type="match status" value="1"/>
</dbReference>
<dbReference type="NCBIfam" id="TIGR04350">
    <property type="entry name" value="C_S_lyase_PatB"/>
    <property type="match status" value="1"/>
</dbReference>
<dbReference type="InterPro" id="IPR051798">
    <property type="entry name" value="Class-II_PLP-Dep_Aminotrans"/>
</dbReference>
<evidence type="ECO:0000313" key="8">
    <source>
        <dbReference type="EMBL" id="PXX80708.1"/>
    </source>
</evidence>
<evidence type="ECO:0000256" key="5">
    <source>
        <dbReference type="ARBA" id="ARBA00023239"/>
    </source>
</evidence>
<keyword evidence="9" id="KW-1185">Reference proteome</keyword>
<dbReference type="EC" id="4.4.1.13" evidence="2"/>
<reference evidence="8 9" key="1">
    <citation type="submission" date="2018-05" db="EMBL/GenBank/DDBJ databases">
        <title>Genomic Encyclopedia of Type Strains, Phase IV (KMG-IV): sequencing the most valuable type-strain genomes for metagenomic binning, comparative biology and taxonomic classification.</title>
        <authorList>
            <person name="Goeker M."/>
        </authorList>
    </citation>
    <scope>NUCLEOTIDE SEQUENCE [LARGE SCALE GENOMIC DNA]</scope>
    <source>
        <strain evidence="8 9">DSM 29661</strain>
    </source>
</reference>
<evidence type="ECO:0000256" key="2">
    <source>
        <dbReference type="ARBA" id="ARBA00012224"/>
    </source>
</evidence>
<dbReference type="Proteomes" id="UP000247555">
    <property type="component" value="Unassembled WGS sequence"/>
</dbReference>
<dbReference type="Gene3D" id="3.40.640.10">
    <property type="entry name" value="Type I PLP-dependent aspartate aminotransferase-like (Major domain)"/>
    <property type="match status" value="1"/>
</dbReference>
<dbReference type="InterPro" id="IPR027619">
    <property type="entry name" value="C-S_lyase_PatB-like"/>
</dbReference>
<gene>
    <name evidence="8" type="ORF">DFR34_10349</name>
</gene>
<feature type="domain" description="Aminotransferase class I/classII large" evidence="7">
    <location>
        <begin position="37"/>
        <end position="372"/>
    </location>
</feature>
<dbReference type="SUPFAM" id="SSF53383">
    <property type="entry name" value="PLP-dependent transferases"/>
    <property type="match status" value="1"/>
</dbReference>
<dbReference type="PANTHER" id="PTHR43525">
    <property type="entry name" value="PROTEIN MALY"/>
    <property type="match status" value="1"/>
</dbReference>
<comment type="similarity">
    <text evidence="6">Belongs to the class-II pyridoxal-phosphate-dependent aminotransferase family. MalY/PatB cystathionine beta-lyase subfamily.</text>
</comment>
<evidence type="ECO:0000259" key="7">
    <source>
        <dbReference type="Pfam" id="PF00155"/>
    </source>
</evidence>
<evidence type="ECO:0000313" key="9">
    <source>
        <dbReference type="Proteomes" id="UP000247555"/>
    </source>
</evidence>